<dbReference type="Pfam" id="PF00583">
    <property type="entry name" value="Acetyltransf_1"/>
    <property type="match status" value="1"/>
</dbReference>
<dbReference type="InterPro" id="IPR000182">
    <property type="entry name" value="GNAT_dom"/>
</dbReference>
<accession>A0A1R3TWU3</accession>
<protein>
    <submittedName>
        <fullName evidence="4">Putative acetyltransferase</fullName>
    </submittedName>
</protein>
<dbReference type="Proteomes" id="UP000187891">
    <property type="component" value="Unassembled WGS sequence"/>
</dbReference>
<keyword evidence="2" id="KW-0012">Acyltransferase</keyword>
<dbReference type="PANTHER" id="PTHR43420:SF12">
    <property type="entry name" value="N-ACETYLTRANSFERASE DOMAIN-CONTAINING PROTEIN"/>
    <property type="match status" value="1"/>
</dbReference>
<dbReference type="PANTHER" id="PTHR43420">
    <property type="entry name" value="ACETYLTRANSFERASE"/>
    <property type="match status" value="1"/>
</dbReference>
<dbReference type="EMBL" id="FMUE01000005">
    <property type="protein sequence ID" value="SCX23354.1"/>
    <property type="molecule type" value="Genomic_DNA"/>
</dbReference>
<feature type="domain" description="N-acetyltransferase" evidence="3">
    <location>
        <begin position="124"/>
        <end position="261"/>
    </location>
</feature>
<evidence type="ECO:0000256" key="1">
    <source>
        <dbReference type="ARBA" id="ARBA00022679"/>
    </source>
</evidence>
<dbReference type="PROSITE" id="PS51186">
    <property type="entry name" value="GNAT"/>
    <property type="match status" value="1"/>
</dbReference>
<evidence type="ECO:0000313" key="5">
    <source>
        <dbReference type="Proteomes" id="UP000187891"/>
    </source>
</evidence>
<dbReference type="STRING" id="1907666.DSM25559_2376"/>
<dbReference type="GO" id="GO:0016747">
    <property type="term" value="F:acyltransferase activity, transferring groups other than amino-acyl groups"/>
    <property type="evidence" value="ECO:0007669"/>
    <property type="project" value="InterPro"/>
</dbReference>
<evidence type="ECO:0000259" key="3">
    <source>
        <dbReference type="PROSITE" id="PS51186"/>
    </source>
</evidence>
<proteinExistence type="predicted"/>
<dbReference type="CDD" id="cd04301">
    <property type="entry name" value="NAT_SF"/>
    <property type="match status" value="1"/>
</dbReference>
<evidence type="ECO:0000313" key="4">
    <source>
        <dbReference type="EMBL" id="SCX23354.1"/>
    </source>
</evidence>
<dbReference type="InterPro" id="IPR050680">
    <property type="entry name" value="YpeA/RimI_acetyltransf"/>
</dbReference>
<dbReference type="RefSeq" id="WP_371479596.1">
    <property type="nucleotide sequence ID" value="NZ_CP133552.1"/>
</dbReference>
<keyword evidence="1 4" id="KW-0808">Transferase</keyword>
<name>A0A1R3TWU3_9HYPH</name>
<reference evidence="5" key="1">
    <citation type="submission" date="2016-10" db="EMBL/GenBank/DDBJ databases">
        <authorList>
            <person name="Wibberg D."/>
        </authorList>
    </citation>
    <scope>NUCLEOTIDE SEQUENCE [LARGE SCALE GENOMIC DNA]</scope>
</reference>
<evidence type="ECO:0000256" key="2">
    <source>
        <dbReference type="ARBA" id="ARBA00023315"/>
    </source>
</evidence>
<dbReference type="Gene3D" id="3.40.630.30">
    <property type="match status" value="1"/>
</dbReference>
<organism evidence="4 5">
    <name type="scientific">Agrobacterium rosae</name>
    <dbReference type="NCBI Taxonomy" id="1972867"/>
    <lineage>
        <taxon>Bacteria</taxon>
        <taxon>Pseudomonadati</taxon>
        <taxon>Pseudomonadota</taxon>
        <taxon>Alphaproteobacteria</taxon>
        <taxon>Hyphomicrobiales</taxon>
        <taxon>Rhizobiaceae</taxon>
        <taxon>Rhizobium/Agrobacterium group</taxon>
        <taxon>Agrobacterium</taxon>
    </lineage>
</organism>
<dbReference type="SUPFAM" id="SSF55729">
    <property type="entry name" value="Acyl-CoA N-acyltransferases (Nat)"/>
    <property type="match status" value="1"/>
</dbReference>
<gene>
    <name evidence="4" type="ORF">DSM25559_2376</name>
</gene>
<dbReference type="InterPro" id="IPR016181">
    <property type="entry name" value="Acyl_CoA_acyltransferase"/>
</dbReference>
<dbReference type="AlphaFoldDB" id="A0A1R3TWU3"/>
<sequence>MGPNDIQNASVNLPLVRRLEAVSFRAWPASSVIYDGSWQIRLTGSHPSKRINCVVPLDPSDYGNCSLRLEKARKRFEDFGRPLIVRETTLMPPQLREHLLADGWSVFEDVDVMTADLVDAELPETIAHLPTHDIGRFVEASLKISSEDPALRSPIAEIVSSIKPTLGLFIKEEVEGEPLATVICVQDNDLAGILSLDVDPSIRRRGTATEILTSALRWSRISGAKTAWLQVVSTNRPAIGLYEKFGFSTAYTYRYWRKDAE</sequence>